<dbReference type="AlphaFoldDB" id="C7N7F0"/>
<dbReference type="RefSeq" id="WP_012798937.1">
    <property type="nucleotide sequence ID" value="NC_013165.1"/>
</dbReference>
<proteinExistence type="predicted"/>
<dbReference type="EMBL" id="CP001684">
    <property type="protein sequence ID" value="ACV22835.1"/>
    <property type="molecule type" value="Genomic_DNA"/>
</dbReference>
<reference evidence="3 4" key="1">
    <citation type="journal article" date="2009" name="Stand. Genomic Sci.">
        <title>Complete genome sequence of Slackia heliotrinireducens type strain (RHS 1).</title>
        <authorList>
            <person name="Pukall R."/>
            <person name="Lapidus A."/>
            <person name="Nolan M."/>
            <person name="Copeland A."/>
            <person name="Glavina Del Rio T."/>
            <person name="Lucas S."/>
            <person name="Chen F."/>
            <person name="Tice H."/>
            <person name="Cheng J.F."/>
            <person name="Chertkov O."/>
            <person name="Bruce D."/>
            <person name="Goodwin L."/>
            <person name="Kuske C."/>
            <person name="Brettin T."/>
            <person name="Detter J.C."/>
            <person name="Han C."/>
            <person name="Pitluck S."/>
            <person name="Pati A."/>
            <person name="Mavrommatis K."/>
            <person name="Ivanova N."/>
            <person name="Ovchinnikova G."/>
            <person name="Chen A."/>
            <person name="Palaniappan K."/>
            <person name="Schneider S."/>
            <person name="Rohde M."/>
            <person name="Chain P."/>
            <person name="D'haeseleer P."/>
            <person name="Goker M."/>
            <person name="Bristow J."/>
            <person name="Eisen J.A."/>
            <person name="Markowitz V."/>
            <person name="Kyrpides N.C."/>
            <person name="Klenk H.P."/>
            <person name="Hugenholtz P."/>
        </authorList>
    </citation>
    <scope>NUCLEOTIDE SEQUENCE [LARGE SCALE GENOMIC DNA]</scope>
    <source>
        <strain evidence="4">ATCC 29202 / DSM 20476 / NCTC 11029 / RHS 1</strain>
    </source>
</reference>
<dbReference type="KEGG" id="shi:Shel_18170"/>
<dbReference type="STRING" id="471855.Shel_18170"/>
<evidence type="ECO:0000259" key="2">
    <source>
        <dbReference type="Pfam" id="PF02525"/>
    </source>
</evidence>
<dbReference type="GO" id="GO:0010181">
    <property type="term" value="F:FMN binding"/>
    <property type="evidence" value="ECO:0007669"/>
    <property type="project" value="TreeGrafter"/>
</dbReference>
<dbReference type="HOGENOM" id="CLU_058643_0_2_11"/>
<evidence type="ECO:0000313" key="4">
    <source>
        <dbReference type="Proteomes" id="UP000002026"/>
    </source>
</evidence>
<dbReference type="Gene3D" id="3.40.50.360">
    <property type="match status" value="1"/>
</dbReference>
<dbReference type="Proteomes" id="UP000002026">
    <property type="component" value="Chromosome"/>
</dbReference>
<dbReference type="InterPro" id="IPR003680">
    <property type="entry name" value="Flavodoxin_fold"/>
</dbReference>
<gene>
    <name evidence="3" type="ordered locus">Shel_18170</name>
</gene>
<evidence type="ECO:0000313" key="3">
    <source>
        <dbReference type="EMBL" id="ACV22835.1"/>
    </source>
</evidence>
<protein>
    <submittedName>
        <fullName evidence="3">Putative NADPH-quinone reductase (Modulator of drug activity B)</fullName>
    </submittedName>
</protein>
<dbReference type="eggNOG" id="COG2249">
    <property type="taxonomic scope" value="Bacteria"/>
</dbReference>
<keyword evidence="1" id="KW-0560">Oxidoreductase</keyword>
<dbReference type="GO" id="GO:0009055">
    <property type="term" value="F:electron transfer activity"/>
    <property type="evidence" value="ECO:0007669"/>
    <property type="project" value="TreeGrafter"/>
</dbReference>
<accession>C7N7F0</accession>
<dbReference type="SUPFAM" id="SSF52218">
    <property type="entry name" value="Flavoproteins"/>
    <property type="match status" value="1"/>
</dbReference>
<evidence type="ECO:0000256" key="1">
    <source>
        <dbReference type="ARBA" id="ARBA00023002"/>
    </source>
</evidence>
<name>C7N7F0_SLAHD</name>
<dbReference type="InterPro" id="IPR046980">
    <property type="entry name" value="KefG/KefF"/>
</dbReference>
<dbReference type="GO" id="GO:0003955">
    <property type="term" value="F:NAD(P)H dehydrogenase (quinone) activity"/>
    <property type="evidence" value="ECO:0007669"/>
    <property type="project" value="TreeGrafter"/>
</dbReference>
<dbReference type="InterPro" id="IPR029039">
    <property type="entry name" value="Flavoprotein-like_sf"/>
</dbReference>
<sequence>MKNVLIVSGHPNLEGDSVANKAMVEAFAGLEGYTVDRLDLLYPDYKIDVAAEQAKLVDADVIVLQYPVFWYGMPALLQKWMEDVFAHGFSHGSQGKALVGKKLVLSMTIGAPEEAYGEGAAVHVEDLLVPAKGACALTGMEFSGCEYTFGVSYASRVDDAARKAIADAGRNQAARVAKLIEEL</sequence>
<dbReference type="PANTHER" id="PTHR47307:SF1">
    <property type="entry name" value="GLUTATHIONE-REGULATED POTASSIUM-EFFLUX SYSTEM ANCILLARY PROTEIN KEFG"/>
    <property type="match status" value="1"/>
</dbReference>
<feature type="domain" description="Flavodoxin-like fold" evidence="2">
    <location>
        <begin position="2"/>
        <end position="168"/>
    </location>
</feature>
<keyword evidence="4" id="KW-1185">Reference proteome</keyword>
<dbReference type="Pfam" id="PF02525">
    <property type="entry name" value="Flavodoxin_2"/>
    <property type="match status" value="1"/>
</dbReference>
<dbReference type="PANTHER" id="PTHR47307">
    <property type="entry name" value="GLUTATHIONE-REGULATED POTASSIUM-EFFLUX SYSTEM ANCILLARY PROTEIN KEFG"/>
    <property type="match status" value="1"/>
</dbReference>
<organism evidence="3 4">
    <name type="scientific">Slackia heliotrinireducens (strain ATCC 29202 / DSM 20476 / NCTC 11029 / RHS 1)</name>
    <name type="common">Peptococcus heliotrinreducens</name>
    <dbReference type="NCBI Taxonomy" id="471855"/>
    <lineage>
        <taxon>Bacteria</taxon>
        <taxon>Bacillati</taxon>
        <taxon>Actinomycetota</taxon>
        <taxon>Coriobacteriia</taxon>
        <taxon>Eggerthellales</taxon>
        <taxon>Eggerthellaceae</taxon>
        <taxon>Slackia</taxon>
    </lineage>
</organism>